<evidence type="ECO:0000313" key="13">
    <source>
        <dbReference type="Proteomes" id="UP000032534"/>
    </source>
</evidence>
<evidence type="ECO:0000256" key="7">
    <source>
        <dbReference type="PIRSR" id="PIRSR600223-1"/>
    </source>
</evidence>
<dbReference type="Proteomes" id="UP000032534">
    <property type="component" value="Unassembled WGS sequence"/>
</dbReference>
<evidence type="ECO:0000256" key="8">
    <source>
        <dbReference type="RuleBase" id="RU003993"/>
    </source>
</evidence>
<dbReference type="EC" id="3.4.21.89" evidence="4 8"/>
<keyword evidence="6 8" id="KW-0378">Hydrolase</keyword>
<keyword evidence="13" id="KW-1185">Reference proteome</keyword>
<dbReference type="Pfam" id="PF10502">
    <property type="entry name" value="Peptidase_S26"/>
    <property type="match status" value="1"/>
</dbReference>
<dbReference type="OrthoDB" id="9802919at2"/>
<dbReference type="PANTHER" id="PTHR43390">
    <property type="entry name" value="SIGNAL PEPTIDASE I"/>
    <property type="match status" value="1"/>
</dbReference>
<reference evidence="12 13" key="1">
    <citation type="submission" date="2014-11" db="EMBL/GenBank/DDBJ databases">
        <title>Draft Genome Sequences of Paenibacillus polymyxa NRRL B-30509 and Paenibacillus terrae NRRL B-30644, Strains from a Poultry Environment that Produce Tridecaptin A and Paenicidins.</title>
        <authorList>
            <person name="van Belkum M.J."/>
            <person name="Lohans C.T."/>
            <person name="Vederas J.C."/>
        </authorList>
    </citation>
    <scope>NUCLEOTIDE SEQUENCE [LARGE SCALE GENOMIC DNA]</scope>
    <source>
        <strain evidence="12 13">NRRL B-30644</strain>
    </source>
</reference>
<keyword evidence="8" id="KW-0472">Membrane</keyword>
<keyword evidence="8" id="KW-1133">Transmembrane helix</keyword>
<dbReference type="AlphaFoldDB" id="A0A0D7X3T8"/>
<dbReference type="CDD" id="cd06530">
    <property type="entry name" value="S26_SPase_I"/>
    <property type="match status" value="1"/>
</dbReference>
<keyword evidence="8" id="KW-0812">Transmembrane</keyword>
<dbReference type="InterPro" id="IPR036286">
    <property type="entry name" value="LexA/Signal_pep-like_sf"/>
</dbReference>
<dbReference type="GO" id="GO:0005886">
    <property type="term" value="C:plasma membrane"/>
    <property type="evidence" value="ECO:0007669"/>
    <property type="project" value="UniProtKB-SubCell"/>
</dbReference>
<evidence type="ECO:0000256" key="1">
    <source>
        <dbReference type="ARBA" id="ARBA00000677"/>
    </source>
</evidence>
<feature type="compositionally biased region" description="Low complexity" evidence="10">
    <location>
        <begin position="1"/>
        <end position="10"/>
    </location>
</feature>
<evidence type="ECO:0000313" key="12">
    <source>
        <dbReference type="EMBL" id="KJD45643.1"/>
    </source>
</evidence>
<gene>
    <name evidence="12" type="ORF">QD47_10740</name>
</gene>
<feature type="active site" evidence="7">
    <location>
        <position position="103"/>
    </location>
</feature>
<dbReference type="GO" id="GO:0009003">
    <property type="term" value="F:signal peptidase activity"/>
    <property type="evidence" value="ECO:0007669"/>
    <property type="project" value="UniProtKB-EC"/>
</dbReference>
<evidence type="ECO:0000259" key="11">
    <source>
        <dbReference type="Pfam" id="PF10502"/>
    </source>
</evidence>
<evidence type="ECO:0000256" key="10">
    <source>
        <dbReference type="SAM" id="MobiDB-lite"/>
    </source>
</evidence>
<feature type="active site" evidence="7">
    <location>
        <position position="57"/>
    </location>
</feature>
<organism evidence="12 13">
    <name type="scientific">Paenibacillus terrae</name>
    <dbReference type="NCBI Taxonomy" id="159743"/>
    <lineage>
        <taxon>Bacteria</taxon>
        <taxon>Bacillati</taxon>
        <taxon>Bacillota</taxon>
        <taxon>Bacilli</taxon>
        <taxon>Bacillales</taxon>
        <taxon>Paenibacillaceae</taxon>
        <taxon>Paenibacillus</taxon>
    </lineage>
</organism>
<dbReference type="PROSITE" id="PS00501">
    <property type="entry name" value="SPASE_I_1"/>
    <property type="match status" value="1"/>
</dbReference>
<dbReference type="InterPro" id="IPR019757">
    <property type="entry name" value="Pept_S26A_signal_pept_1_Lys-AS"/>
</dbReference>
<comment type="catalytic activity">
    <reaction evidence="1 8">
        <text>Cleavage of hydrophobic, N-terminal signal or leader sequences from secreted and periplasmic proteins.</text>
        <dbReference type="EC" id="3.4.21.89"/>
    </reaction>
</comment>
<accession>A0A0D7X3T8</accession>
<dbReference type="SUPFAM" id="SSF51306">
    <property type="entry name" value="LexA/Signal peptidase"/>
    <property type="match status" value="1"/>
</dbReference>
<dbReference type="PANTHER" id="PTHR43390:SF1">
    <property type="entry name" value="CHLOROPLAST PROCESSING PEPTIDASE"/>
    <property type="match status" value="1"/>
</dbReference>
<evidence type="ECO:0000256" key="3">
    <source>
        <dbReference type="ARBA" id="ARBA00009370"/>
    </source>
</evidence>
<evidence type="ECO:0000256" key="4">
    <source>
        <dbReference type="ARBA" id="ARBA00013208"/>
    </source>
</evidence>
<dbReference type="Gene3D" id="2.10.109.10">
    <property type="entry name" value="Umud Fragment, subunit A"/>
    <property type="match status" value="1"/>
</dbReference>
<dbReference type="InterPro" id="IPR019756">
    <property type="entry name" value="Pept_S26A_signal_pept_1_Ser-AS"/>
</dbReference>
<feature type="domain" description="Peptidase S26" evidence="11">
    <location>
        <begin position="27"/>
        <end position="186"/>
    </location>
</feature>
<keyword evidence="5 8" id="KW-0645">Protease</keyword>
<dbReference type="GO" id="GO:0006465">
    <property type="term" value="P:signal peptide processing"/>
    <property type="evidence" value="ECO:0007669"/>
    <property type="project" value="InterPro"/>
</dbReference>
<dbReference type="InterPro" id="IPR000223">
    <property type="entry name" value="Pept_S26A_signal_pept_1"/>
</dbReference>
<dbReference type="InterPro" id="IPR019533">
    <property type="entry name" value="Peptidase_S26"/>
</dbReference>
<feature type="transmembrane region" description="Helical" evidence="8">
    <location>
        <begin position="29"/>
        <end position="50"/>
    </location>
</feature>
<comment type="subcellular location">
    <subcellularLocation>
        <location evidence="2">Cell membrane</location>
        <topology evidence="2">Single-pass type II membrane protein</topology>
    </subcellularLocation>
    <subcellularLocation>
        <location evidence="9">Membrane</location>
        <topology evidence="9">Single-pass type II membrane protein</topology>
    </subcellularLocation>
</comment>
<dbReference type="EMBL" id="JTHP01000017">
    <property type="protein sequence ID" value="KJD45643.1"/>
    <property type="molecule type" value="Genomic_DNA"/>
</dbReference>
<feature type="region of interest" description="Disordered" evidence="10">
    <location>
        <begin position="1"/>
        <end position="20"/>
    </location>
</feature>
<evidence type="ECO:0000256" key="9">
    <source>
        <dbReference type="RuleBase" id="RU362042"/>
    </source>
</evidence>
<evidence type="ECO:0000256" key="5">
    <source>
        <dbReference type="ARBA" id="ARBA00022670"/>
    </source>
</evidence>
<dbReference type="PATRIC" id="fig|159743.3.peg.2386"/>
<dbReference type="RefSeq" id="WP_044646120.1">
    <property type="nucleotide sequence ID" value="NZ_JTHP01000017.1"/>
</dbReference>
<sequence length="194" mass="21766">MDALAPSSGPLPSPETSKPVGRGGYIRDWLVTLLIAMTVLLLLSLFVFNLSTVRGHSMQPTLMESQHLFVNKLIYNFHDPGRGDIVILQDPDSKPSSPRFLVKRVIGTPGDVIRVEHNHLYVNGELQNEPYTDSEIEDGDYGPFTVEPGHFFVMGDNRHAAGSKDSRYFGSIKSQDLLGRAELVFWPLSEWKWL</sequence>
<comment type="similarity">
    <text evidence="3 9">Belongs to the peptidase S26 family.</text>
</comment>
<dbReference type="GO" id="GO:0004252">
    <property type="term" value="F:serine-type endopeptidase activity"/>
    <property type="evidence" value="ECO:0007669"/>
    <property type="project" value="InterPro"/>
</dbReference>
<name>A0A0D7X3T8_9BACL</name>
<comment type="caution">
    <text evidence="12">The sequence shown here is derived from an EMBL/GenBank/DDBJ whole genome shotgun (WGS) entry which is preliminary data.</text>
</comment>
<protein>
    <recommendedName>
        <fullName evidence="4 8">Signal peptidase I</fullName>
        <ecNumber evidence="4 8">3.4.21.89</ecNumber>
    </recommendedName>
</protein>
<dbReference type="PRINTS" id="PR00727">
    <property type="entry name" value="LEADERPTASE"/>
</dbReference>
<dbReference type="PROSITE" id="PS00760">
    <property type="entry name" value="SPASE_I_2"/>
    <property type="match status" value="1"/>
</dbReference>
<dbReference type="NCBIfam" id="TIGR02227">
    <property type="entry name" value="sigpep_I_bact"/>
    <property type="match status" value="1"/>
</dbReference>
<proteinExistence type="inferred from homology"/>
<evidence type="ECO:0000256" key="6">
    <source>
        <dbReference type="ARBA" id="ARBA00022801"/>
    </source>
</evidence>
<evidence type="ECO:0000256" key="2">
    <source>
        <dbReference type="ARBA" id="ARBA00004401"/>
    </source>
</evidence>